<name>B8B305_ORYSI</name>
<evidence type="ECO:0000313" key="1">
    <source>
        <dbReference type="EMBL" id="EEC80044.1"/>
    </source>
</evidence>
<sequence length="65" mass="7236">MGKEEETGALKLIVVPMRKKKSLKNIYSRKTKNEVLTVPTATTKIGVKWLHAQLSQPIPKAESSC</sequence>
<organism evidence="1 2">
    <name type="scientific">Oryza sativa subsp. indica</name>
    <name type="common">Rice</name>
    <dbReference type="NCBI Taxonomy" id="39946"/>
    <lineage>
        <taxon>Eukaryota</taxon>
        <taxon>Viridiplantae</taxon>
        <taxon>Streptophyta</taxon>
        <taxon>Embryophyta</taxon>
        <taxon>Tracheophyta</taxon>
        <taxon>Spermatophyta</taxon>
        <taxon>Magnoliopsida</taxon>
        <taxon>Liliopsida</taxon>
        <taxon>Poales</taxon>
        <taxon>Poaceae</taxon>
        <taxon>BOP clade</taxon>
        <taxon>Oryzoideae</taxon>
        <taxon>Oryzeae</taxon>
        <taxon>Oryzinae</taxon>
        <taxon>Oryza</taxon>
        <taxon>Oryza sativa</taxon>
    </lineage>
</organism>
<proteinExistence type="predicted"/>
<evidence type="ECO:0000313" key="2">
    <source>
        <dbReference type="Proteomes" id="UP000007015"/>
    </source>
</evidence>
<dbReference type="EMBL" id="CM000131">
    <property type="protein sequence ID" value="EEC80044.1"/>
    <property type="molecule type" value="Genomic_DNA"/>
</dbReference>
<dbReference type="Gramene" id="BGIOSGA021873-TA">
    <property type="protein sequence ID" value="BGIOSGA021873-PA"/>
    <property type="gene ID" value="BGIOSGA021873"/>
</dbReference>
<protein>
    <submittedName>
        <fullName evidence="1">Uncharacterized protein</fullName>
    </submittedName>
</protein>
<dbReference type="HOGENOM" id="CLU_2853789_0_0_1"/>
<gene>
    <name evidence="1" type="ORF">OsI_21740</name>
</gene>
<accession>B8B305</accession>
<dbReference type="Proteomes" id="UP000007015">
    <property type="component" value="Chromosome 6"/>
</dbReference>
<reference evidence="1 2" key="1">
    <citation type="journal article" date="2005" name="PLoS Biol.">
        <title>The genomes of Oryza sativa: a history of duplications.</title>
        <authorList>
            <person name="Yu J."/>
            <person name="Wang J."/>
            <person name="Lin W."/>
            <person name="Li S."/>
            <person name="Li H."/>
            <person name="Zhou J."/>
            <person name="Ni P."/>
            <person name="Dong W."/>
            <person name="Hu S."/>
            <person name="Zeng C."/>
            <person name="Zhang J."/>
            <person name="Zhang Y."/>
            <person name="Li R."/>
            <person name="Xu Z."/>
            <person name="Li S."/>
            <person name="Li X."/>
            <person name="Zheng H."/>
            <person name="Cong L."/>
            <person name="Lin L."/>
            <person name="Yin J."/>
            <person name="Geng J."/>
            <person name="Li G."/>
            <person name="Shi J."/>
            <person name="Liu J."/>
            <person name="Lv H."/>
            <person name="Li J."/>
            <person name="Wang J."/>
            <person name="Deng Y."/>
            <person name="Ran L."/>
            <person name="Shi X."/>
            <person name="Wang X."/>
            <person name="Wu Q."/>
            <person name="Li C."/>
            <person name="Ren X."/>
            <person name="Wang J."/>
            <person name="Wang X."/>
            <person name="Li D."/>
            <person name="Liu D."/>
            <person name="Zhang X."/>
            <person name="Ji Z."/>
            <person name="Zhao W."/>
            <person name="Sun Y."/>
            <person name="Zhang Z."/>
            <person name="Bao J."/>
            <person name="Han Y."/>
            <person name="Dong L."/>
            <person name="Ji J."/>
            <person name="Chen P."/>
            <person name="Wu S."/>
            <person name="Liu J."/>
            <person name="Xiao Y."/>
            <person name="Bu D."/>
            <person name="Tan J."/>
            <person name="Yang L."/>
            <person name="Ye C."/>
            <person name="Zhang J."/>
            <person name="Xu J."/>
            <person name="Zhou Y."/>
            <person name="Yu Y."/>
            <person name="Zhang B."/>
            <person name="Zhuang S."/>
            <person name="Wei H."/>
            <person name="Liu B."/>
            <person name="Lei M."/>
            <person name="Yu H."/>
            <person name="Li Y."/>
            <person name="Xu H."/>
            <person name="Wei S."/>
            <person name="He X."/>
            <person name="Fang L."/>
            <person name="Zhang Z."/>
            <person name="Zhang Y."/>
            <person name="Huang X."/>
            <person name="Su Z."/>
            <person name="Tong W."/>
            <person name="Li J."/>
            <person name="Tong Z."/>
            <person name="Li S."/>
            <person name="Ye J."/>
            <person name="Wang L."/>
            <person name="Fang L."/>
            <person name="Lei T."/>
            <person name="Chen C."/>
            <person name="Chen H."/>
            <person name="Xu Z."/>
            <person name="Li H."/>
            <person name="Huang H."/>
            <person name="Zhang F."/>
            <person name="Xu H."/>
            <person name="Li N."/>
            <person name="Zhao C."/>
            <person name="Li S."/>
            <person name="Dong L."/>
            <person name="Huang Y."/>
            <person name="Li L."/>
            <person name="Xi Y."/>
            <person name="Qi Q."/>
            <person name="Li W."/>
            <person name="Zhang B."/>
            <person name="Hu W."/>
            <person name="Zhang Y."/>
            <person name="Tian X."/>
            <person name="Jiao Y."/>
            <person name="Liang X."/>
            <person name="Jin J."/>
            <person name="Gao L."/>
            <person name="Zheng W."/>
            <person name="Hao B."/>
            <person name="Liu S."/>
            <person name="Wang W."/>
            <person name="Yuan L."/>
            <person name="Cao M."/>
            <person name="McDermott J."/>
            <person name="Samudrala R."/>
            <person name="Wang J."/>
            <person name="Wong G.K."/>
            <person name="Yang H."/>
        </authorList>
    </citation>
    <scope>NUCLEOTIDE SEQUENCE [LARGE SCALE GENOMIC DNA]</scope>
    <source>
        <strain evidence="2">cv. 93-11</strain>
    </source>
</reference>
<keyword evidence="2" id="KW-1185">Reference proteome</keyword>
<dbReference type="AlphaFoldDB" id="B8B305"/>